<dbReference type="Proteomes" id="UP001374803">
    <property type="component" value="Chromosome"/>
</dbReference>
<dbReference type="RefSeq" id="WP_394831432.1">
    <property type="nucleotide sequence ID" value="NZ_CP089983.1"/>
</dbReference>
<protein>
    <submittedName>
        <fullName evidence="1">Uncharacterized protein</fullName>
    </submittedName>
</protein>
<organism evidence="1 2">
    <name type="scientific">Pendulispora rubella</name>
    <dbReference type="NCBI Taxonomy" id="2741070"/>
    <lineage>
        <taxon>Bacteria</taxon>
        <taxon>Pseudomonadati</taxon>
        <taxon>Myxococcota</taxon>
        <taxon>Myxococcia</taxon>
        <taxon>Myxococcales</taxon>
        <taxon>Sorangiineae</taxon>
        <taxon>Pendulisporaceae</taxon>
        <taxon>Pendulispora</taxon>
    </lineage>
</organism>
<evidence type="ECO:0000313" key="1">
    <source>
        <dbReference type="EMBL" id="WXB01813.1"/>
    </source>
</evidence>
<evidence type="ECO:0000313" key="2">
    <source>
        <dbReference type="Proteomes" id="UP001374803"/>
    </source>
</evidence>
<name>A0ABZ2KVN1_9BACT</name>
<dbReference type="EMBL" id="CP089983">
    <property type="protein sequence ID" value="WXB01813.1"/>
    <property type="molecule type" value="Genomic_DNA"/>
</dbReference>
<keyword evidence="2" id="KW-1185">Reference proteome</keyword>
<accession>A0ABZ2KVN1</accession>
<proteinExistence type="predicted"/>
<reference evidence="1" key="1">
    <citation type="submission" date="2021-12" db="EMBL/GenBank/DDBJ databases">
        <title>Discovery of the Pendulisporaceae a myxobacterial family with distinct sporulation behavior and unique specialized metabolism.</title>
        <authorList>
            <person name="Garcia R."/>
            <person name="Popoff A."/>
            <person name="Bader C.D."/>
            <person name="Loehr J."/>
            <person name="Walesch S."/>
            <person name="Walt C."/>
            <person name="Boldt J."/>
            <person name="Bunk B."/>
            <person name="Haeckl F.J.F.P.J."/>
            <person name="Gunesch A.P."/>
            <person name="Birkelbach J."/>
            <person name="Nuebel U."/>
            <person name="Pietschmann T."/>
            <person name="Bach T."/>
            <person name="Mueller R."/>
        </authorList>
    </citation>
    <scope>NUCLEOTIDE SEQUENCE</scope>
    <source>
        <strain evidence="1">MSr11367</strain>
    </source>
</reference>
<gene>
    <name evidence="1" type="ORF">LVJ94_33460</name>
</gene>
<sequence length="271" mass="28862">MSTPGGGSALIWHSLRAASLQDTLESETTGEALWSGVYLYSAANSTANYAWARGFTSNLASLPECAWVDVGDGGVCQRVQCKPAEKNTGIGTVHIFGTDPAIQLVPDANGNYPTHDSATPLYSSGDPILAFVGGNGDRRGGFVAFSFAPEPLNLVTPEYDPAVGLEVSRDADFHVTWKPSKRPEQGKSRINLYLGTNDYSAYINCGWPQRAGQGTVPAELLRDLPAGPGSVSFATMVKNVREPNAQKRTELRLSTDVYVNGKSASGNATFK</sequence>